<keyword evidence="1" id="KW-1133">Transmembrane helix</keyword>
<keyword evidence="1" id="KW-0472">Membrane</keyword>
<evidence type="ECO:0008006" key="4">
    <source>
        <dbReference type="Google" id="ProtNLM"/>
    </source>
</evidence>
<dbReference type="RefSeq" id="WP_188390869.1">
    <property type="nucleotide sequence ID" value="NZ_BMEV01000007.1"/>
</dbReference>
<accession>A0A8J2ZPP0</accession>
<sequence length="242" mass="28309">MNYPENKVMKAFEIYTVLARDGVAPKEAVHEYIADDSVRSLLDSFSYKVDAAIIRTSEALYLVPKSKLSPFHVSNEWIKKNYLRSGATNADIYLLYFAAIVLFGSFYDRYNSQEPTIQFLRLDDWVKNMNERISYLSSHDEEELIKAEKEMSYNWRAIIDKWEDMDDIKETAKRQTGNTISRMSFIDTAKRFLISQGLIQDIGNGEVALTEKAKTIIQRYFMEEGHNKGIFEFMYSFEEREE</sequence>
<dbReference type="Proteomes" id="UP000602050">
    <property type="component" value="Unassembled WGS sequence"/>
</dbReference>
<evidence type="ECO:0000313" key="2">
    <source>
        <dbReference type="EMBL" id="GGH70606.1"/>
    </source>
</evidence>
<evidence type="ECO:0000256" key="1">
    <source>
        <dbReference type="SAM" id="Phobius"/>
    </source>
</evidence>
<protein>
    <recommendedName>
        <fullName evidence="4">Non-ribosomal peptide synthetase module</fullName>
    </recommendedName>
</protein>
<dbReference type="EMBL" id="BMEV01000007">
    <property type="protein sequence ID" value="GGH70606.1"/>
    <property type="molecule type" value="Genomic_DNA"/>
</dbReference>
<reference evidence="2" key="2">
    <citation type="submission" date="2020-09" db="EMBL/GenBank/DDBJ databases">
        <authorList>
            <person name="Sun Q."/>
            <person name="Zhou Y."/>
        </authorList>
    </citation>
    <scope>NUCLEOTIDE SEQUENCE</scope>
    <source>
        <strain evidence="2">CGMCC 1.12360</strain>
    </source>
</reference>
<evidence type="ECO:0000313" key="3">
    <source>
        <dbReference type="Proteomes" id="UP000602050"/>
    </source>
</evidence>
<name>A0A8J2ZPP0_9BACI</name>
<dbReference type="Pfam" id="PF19539">
    <property type="entry name" value="DUF6063"/>
    <property type="match status" value="1"/>
</dbReference>
<reference evidence="2" key="1">
    <citation type="journal article" date="2014" name="Int. J. Syst. Evol. Microbiol.">
        <title>Complete genome sequence of Corynebacterium casei LMG S-19264T (=DSM 44701T), isolated from a smear-ripened cheese.</title>
        <authorList>
            <consortium name="US DOE Joint Genome Institute (JGI-PGF)"/>
            <person name="Walter F."/>
            <person name="Albersmeier A."/>
            <person name="Kalinowski J."/>
            <person name="Ruckert C."/>
        </authorList>
    </citation>
    <scope>NUCLEOTIDE SEQUENCE</scope>
    <source>
        <strain evidence="2">CGMCC 1.12360</strain>
    </source>
</reference>
<dbReference type="AlphaFoldDB" id="A0A8J2ZPP0"/>
<feature type="transmembrane region" description="Helical" evidence="1">
    <location>
        <begin position="90"/>
        <end position="107"/>
    </location>
</feature>
<keyword evidence="3" id="KW-1185">Reference proteome</keyword>
<organism evidence="2 3">
    <name type="scientific">Compostibacillus humi</name>
    <dbReference type="NCBI Taxonomy" id="1245525"/>
    <lineage>
        <taxon>Bacteria</taxon>
        <taxon>Bacillati</taxon>
        <taxon>Bacillota</taxon>
        <taxon>Bacilli</taxon>
        <taxon>Bacillales</taxon>
        <taxon>Bacillaceae</taxon>
        <taxon>Compostibacillus</taxon>
    </lineage>
</organism>
<dbReference type="InterPro" id="IPR045707">
    <property type="entry name" value="DUF6063"/>
</dbReference>
<comment type="caution">
    <text evidence="2">The sequence shown here is derived from an EMBL/GenBank/DDBJ whole genome shotgun (WGS) entry which is preliminary data.</text>
</comment>
<gene>
    <name evidence="2" type="ORF">GCM10010978_05700</name>
</gene>
<keyword evidence="1" id="KW-0812">Transmembrane</keyword>
<proteinExistence type="predicted"/>